<dbReference type="Gene3D" id="2.60.40.2060">
    <property type="match status" value="1"/>
</dbReference>
<dbReference type="RefSeq" id="WP_254092189.1">
    <property type="nucleotide sequence ID" value="NZ_JAHESC010000033.1"/>
</dbReference>
<dbReference type="InterPro" id="IPR024278">
    <property type="entry name" value="DUF3823_N"/>
</dbReference>
<dbReference type="PROSITE" id="PS51257">
    <property type="entry name" value="PROKAR_LIPOPROTEIN"/>
    <property type="match status" value="1"/>
</dbReference>
<feature type="domain" description="DUF3823" evidence="2">
    <location>
        <begin position="134"/>
        <end position="231"/>
    </location>
</feature>
<evidence type="ECO:0000259" key="2">
    <source>
        <dbReference type="Pfam" id="PF18003"/>
    </source>
</evidence>
<protein>
    <submittedName>
        <fullName evidence="3">DUF3823 domain-containing protein</fullName>
    </submittedName>
</protein>
<sequence length="237" mass="26359">MKYIFYYMIAIVTLASCHDTDNYVEPNATIQGRILDQDGNPLQLEQGASSMRIRMQELSWSETAVPTFLNVKVDGTYSNNKIFAGHYRMQPVDGPFYPLADDAAKMADIVGVTDLDFSVVPYLNVAWVTPPTVTADKKVTATFRFTRNAAPGGVIQPNVLDYQLFISTTKYVGNNNFDATVVSAVVPVTNDKESTDITIMSAQPMKYATTFFVRVGVRVNDSFKKYNYTDVRTVAVP</sequence>
<dbReference type="EMBL" id="JAHESC010000033">
    <property type="protein sequence ID" value="MBT1688963.1"/>
    <property type="molecule type" value="Genomic_DNA"/>
</dbReference>
<dbReference type="Proteomes" id="UP001319180">
    <property type="component" value="Unassembled WGS sequence"/>
</dbReference>
<dbReference type="Gene3D" id="2.60.40.1120">
    <property type="entry name" value="Carboxypeptidase-like, regulatory domain"/>
    <property type="match status" value="1"/>
</dbReference>
<comment type="caution">
    <text evidence="3">The sequence shown here is derived from an EMBL/GenBank/DDBJ whole genome shotgun (WGS) entry which is preliminary data.</text>
</comment>
<evidence type="ECO:0000259" key="1">
    <source>
        <dbReference type="Pfam" id="PF12866"/>
    </source>
</evidence>
<feature type="domain" description="DUF3823" evidence="1">
    <location>
        <begin position="29"/>
        <end position="119"/>
    </location>
</feature>
<reference evidence="3 4" key="1">
    <citation type="submission" date="2021-05" db="EMBL/GenBank/DDBJ databases">
        <title>A Polyphasic approach of four new species of the genus Ohtaekwangia: Ohtaekwangia histidinii sp. nov., Ohtaekwangia cretensis sp. nov., Ohtaekwangia indiensis sp. nov., Ohtaekwangia reichenbachii sp. nov. from diverse environment.</title>
        <authorList>
            <person name="Octaviana S."/>
        </authorList>
    </citation>
    <scope>NUCLEOTIDE SEQUENCE [LARGE SCALE GENOMIC DNA]</scope>
    <source>
        <strain evidence="3 4">PWU37</strain>
    </source>
</reference>
<organism evidence="3 4">
    <name type="scientific">Dawidia soli</name>
    <dbReference type="NCBI Taxonomy" id="2782352"/>
    <lineage>
        <taxon>Bacteria</taxon>
        <taxon>Pseudomonadati</taxon>
        <taxon>Bacteroidota</taxon>
        <taxon>Cytophagia</taxon>
        <taxon>Cytophagales</taxon>
        <taxon>Chryseotaleaceae</taxon>
        <taxon>Dawidia</taxon>
    </lineage>
</organism>
<name>A0AAP2DBP2_9BACT</name>
<evidence type="ECO:0000313" key="3">
    <source>
        <dbReference type="EMBL" id="MBT1688963.1"/>
    </source>
</evidence>
<gene>
    <name evidence="3" type="ORF">KK078_20530</name>
</gene>
<proteinExistence type="predicted"/>
<dbReference type="AlphaFoldDB" id="A0AAP2DBP2"/>
<accession>A0AAP2DBP2</accession>
<dbReference type="Pfam" id="PF12866">
    <property type="entry name" value="DUF3823"/>
    <property type="match status" value="1"/>
</dbReference>
<keyword evidence="4" id="KW-1185">Reference proteome</keyword>
<dbReference type="Pfam" id="PF18003">
    <property type="entry name" value="DUF3823_C"/>
    <property type="match status" value="1"/>
</dbReference>
<evidence type="ECO:0000313" key="4">
    <source>
        <dbReference type="Proteomes" id="UP001319180"/>
    </source>
</evidence>
<dbReference type="InterPro" id="IPR041186">
    <property type="entry name" value="DUF3823_C"/>
</dbReference>